<sequence length="370" mass="41084">MKKQQVIVMGGGIIGLSCALELQRRGHQAMVLETKRCGGQASGAAAGMLAPYSENVEGPDSFFRLCLESLQLYPEWQRAVREISGESFEYTESGSLYVAYHDADLLALEGRLLWQRQYGSTGMIVEGDALYRMEPLLTGEARAALYTPEESHIYAPHYVRALETACRRLGVQIYEELEQLEIVEWQNEVVVHASNGRFFEGDQLLICSGAWAQHLTDTLHLNIPVYPIRGQICAYEAESRPVSHMVFCNQGYLVGKANGTLVCGASEDVAGYDTTVTEKGISRLLNWNKQLFPFLEKQTPFHSWAGLRPATQDGFPLIGPVPGTERVVLAVGHYRNGILLSPATALLAADYIVDKQFSVFDDAFLPNRFI</sequence>
<dbReference type="PANTHER" id="PTHR13847">
    <property type="entry name" value="SARCOSINE DEHYDROGENASE-RELATED"/>
    <property type="match status" value="1"/>
</dbReference>
<evidence type="ECO:0000259" key="6">
    <source>
        <dbReference type="Pfam" id="PF01266"/>
    </source>
</evidence>
<evidence type="ECO:0000256" key="3">
    <source>
        <dbReference type="ARBA" id="ARBA00023002"/>
    </source>
</evidence>
<dbReference type="SUPFAM" id="SSF54373">
    <property type="entry name" value="FAD-linked reductases, C-terminal domain"/>
    <property type="match status" value="1"/>
</dbReference>
<keyword evidence="2" id="KW-0784">Thiamine biosynthesis</keyword>
<dbReference type="EMBL" id="JACHXW010000015">
    <property type="protein sequence ID" value="MBB3154283.1"/>
    <property type="molecule type" value="Genomic_DNA"/>
</dbReference>
<dbReference type="Gene3D" id="3.50.50.60">
    <property type="entry name" value="FAD/NAD(P)-binding domain"/>
    <property type="match status" value="1"/>
</dbReference>
<dbReference type="GO" id="GO:0043799">
    <property type="term" value="F:glycine oxidase activity"/>
    <property type="evidence" value="ECO:0007669"/>
    <property type="project" value="UniProtKB-EC"/>
</dbReference>
<dbReference type="EC" id="1.4.3.19" evidence="5"/>
<dbReference type="GO" id="GO:0050660">
    <property type="term" value="F:flavin adenine dinucleotide binding"/>
    <property type="evidence" value="ECO:0007669"/>
    <property type="project" value="InterPro"/>
</dbReference>
<dbReference type="PANTHER" id="PTHR13847:SF289">
    <property type="entry name" value="GLYCINE OXIDASE"/>
    <property type="match status" value="1"/>
</dbReference>
<keyword evidence="8" id="KW-1185">Reference proteome</keyword>
<dbReference type="GO" id="GO:0009229">
    <property type="term" value="P:thiamine diphosphate biosynthetic process"/>
    <property type="evidence" value="ECO:0007669"/>
    <property type="project" value="UniProtKB-UniPathway"/>
</dbReference>
<dbReference type="InterPro" id="IPR036188">
    <property type="entry name" value="FAD/NAD-bd_sf"/>
</dbReference>
<dbReference type="SUPFAM" id="SSF51905">
    <property type="entry name" value="FAD/NAD(P)-binding domain"/>
    <property type="match status" value="1"/>
</dbReference>
<comment type="caution">
    <text evidence="7">The sequence shown here is derived from an EMBL/GenBank/DDBJ whole genome shotgun (WGS) entry which is preliminary data.</text>
</comment>
<evidence type="ECO:0000313" key="8">
    <source>
        <dbReference type="Proteomes" id="UP000518605"/>
    </source>
</evidence>
<proteinExistence type="predicted"/>
<dbReference type="GO" id="GO:0009228">
    <property type="term" value="P:thiamine biosynthetic process"/>
    <property type="evidence" value="ECO:0007669"/>
    <property type="project" value="UniProtKB-KW"/>
</dbReference>
<dbReference type="PROSITE" id="PS51257">
    <property type="entry name" value="PROKAR_LIPOPROTEIN"/>
    <property type="match status" value="1"/>
</dbReference>
<name>A0A7W5GCA7_9BACL</name>
<dbReference type="Gene3D" id="3.30.9.10">
    <property type="entry name" value="D-Amino Acid Oxidase, subunit A, domain 2"/>
    <property type="match status" value="1"/>
</dbReference>
<dbReference type="NCBIfam" id="TIGR02352">
    <property type="entry name" value="thiamin_ThiO"/>
    <property type="match status" value="1"/>
</dbReference>
<organism evidence="7 8">
    <name type="scientific">Paenibacillus endophyticus</name>
    <dbReference type="NCBI Taxonomy" id="1294268"/>
    <lineage>
        <taxon>Bacteria</taxon>
        <taxon>Bacillati</taxon>
        <taxon>Bacillota</taxon>
        <taxon>Bacilli</taxon>
        <taxon>Bacillales</taxon>
        <taxon>Paenibacillaceae</taxon>
        <taxon>Paenibacillus</taxon>
    </lineage>
</organism>
<evidence type="ECO:0000313" key="7">
    <source>
        <dbReference type="EMBL" id="MBB3154283.1"/>
    </source>
</evidence>
<comment type="catalytic activity">
    <reaction evidence="4">
        <text>glycine + O2 + H2O = glyoxylate + H2O2 + NH4(+)</text>
        <dbReference type="Rhea" id="RHEA:11532"/>
        <dbReference type="ChEBI" id="CHEBI:15377"/>
        <dbReference type="ChEBI" id="CHEBI:15379"/>
        <dbReference type="ChEBI" id="CHEBI:16240"/>
        <dbReference type="ChEBI" id="CHEBI:28938"/>
        <dbReference type="ChEBI" id="CHEBI:36655"/>
        <dbReference type="ChEBI" id="CHEBI:57305"/>
        <dbReference type="EC" id="1.4.3.19"/>
    </reaction>
</comment>
<protein>
    <recommendedName>
        <fullName evidence="5">glycine oxidase</fullName>
        <ecNumber evidence="5">1.4.3.19</ecNumber>
    </recommendedName>
</protein>
<evidence type="ECO:0000256" key="1">
    <source>
        <dbReference type="ARBA" id="ARBA00004948"/>
    </source>
</evidence>
<evidence type="ECO:0000256" key="5">
    <source>
        <dbReference type="ARBA" id="ARBA00050018"/>
    </source>
</evidence>
<comment type="pathway">
    <text evidence="1">Cofactor biosynthesis; thiamine diphosphate biosynthesis.</text>
</comment>
<feature type="domain" description="FAD dependent oxidoreductase" evidence="6">
    <location>
        <begin position="6"/>
        <end position="350"/>
    </location>
</feature>
<keyword evidence="3 7" id="KW-0560">Oxidoreductase</keyword>
<dbReference type="GO" id="GO:0005737">
    <property type="term" value="C:cytoplasm"/>
    <property type="evidence" value="ECO:0007669"/>
    <property type="project" value="TreeGrafter"/>
</dbReference>
<dbReference type="UniPathway" id="UPA00060"/>
<evidence type="ECO:0000256" key="4">
    <source>
        <dbReference type="ARBA" id="ARBA00049872"/>
    </source>
</evidence>
<accession>A0A7W5GCA7</accession>
<dbReference type="InterPro" id="IPR012727">
    <property type="entry name" value="Gly_oxidase_ThiO"/>
</dbReference>
<dbReference type="AlphaFoldDB" id="A0A7W5GCA7"/>
<dbReference type="InterPro" id="IPR006076">
    <property type="entry name" value="FAD-dep_OxRdtase"/>
</dbReference>
<gene>
    <name evidence="7" type="ORF">FHS16_004365</name>
</gene>
<dbReference type="Proteomes" id="UP000518605">
    <property type="component" value="Unassembled WGS sequence"/>
</dbReference>
<dbReference type="Pfam" id="PF01266">
    <property type="entry name" value="DAO"/>
    <property type="match status" value="1"/>
</dbReference>
<evidence type="ECO:0000256" key="2">
    <source>
        <dbReference type="ARBA" id="ARBA00022977"/>
    </source>
</evidence>
<reference evidence="7 8" key="1">
    <citation type="submission" date="2020-08" db="EMBL/GenBank/DDBJ databases">
        <title>Genomic Encyclopedia of Type Strains, Phase III (KMG-III): the genomes of soil and plant-associated and newly described type strains.</title>
        <authorList>
            <person name="Whitman W."/>
        </authorList>
    </citation>
    <scope>NUCLEOTIDE SEQUENCE [LARGE SCALE GENOMIC DNA]</scope>
    <source>
        <strain evidence="7 8">CECT 8234</strain>
    </source>
</reference>